<protein>
    <submittedName>
        <fullName evidence="1">Uncharacterized protein</fullName>
    </submittedName>
</protein>
<sequence length="100" mass="11045">MSYILVIELESTGETTCNIKGLPGPVVSNLENYFKAHNINCKNERICFEVDTEGIYVLNILGSPGFGYRVATQSMAIDTTTIGGRSVKIQKNIWTLSKID</sequence>
<dbReference type="AlphaFoldDB" id="A0A9P0TE95"/>
<organism evidence="1 2">
    <name type="scientific">Pieris brassicae</name>
    <name type="common">White butterfly</name>
    <name type="synonym">Large white butterfly</name>
    <dbReference type="NCBI Taxonomy" id="7116"/>
    <lineage>
        <taxon>Eukaryota</taxon>
        <taxon>Metazoa</taxon>
        <taxon>Ecdysozoa</taxon>
        <taxon>Arthropoda</taxon>
        <taxon>Hexapoda</taxon>
        <taxon>Insecta</taxon>
        <taxon>Pterygota</taxon>
        <taxon>Neoptera</taxon>
        <taxon>Endopterygota</taxon>
        <taxon>Lepidoptera</taxon>
        <taxon>Glossata</taxon>
        <taxon>Ditrysia</taxon>
        <taxon>Papilionoidea</taxon>
        <taxon>Pieridae</taxon>
        <taxon>Pierinae</taxon>
        <taxon>Pieris</taxon>
    </lineage>
</organism>
<evidence type="ECO:0000313" key="2">
    <source>
        <dbReference type="Proteomes" id="UP001152562"/>
    </source>
</evidence>
<evidence type="ECO:0000313" key="1">
    <source>
        <dbReference type="EMBL" id="CAH4028758.1"/>
    </source>
</evidence>
<keyword evidence="2" id="KW-1185">Reference proteome</keyword>
<dbReference type="Proteomes" id="UP001152562">
    <property type="component" value="Unassembled WGS sequence"/>
</dbReference>
<accession>A0A9P0TE95</accession>
<reference evidence="1" key="1">
    <citation type="submission" date="2022-05" db="EMBL/GenBank/DDBJ databases">
        <authorList>
            <person name="Okamura Y."/>
        </authorList>
    </citation>
    <scope>NUCLEOTIDE SEQUENCE</scope>
</reference>
<name>A0A9P0TE95_PIEBR</name>
<proteinExistence type="predicted"/>
<dbReference type="EMBL" id="CALOZG010000005">
    <property type="protein sequence ID" value="CAH4028758.1"/>
    <property type="molecule type" value="Genomic_DNA"/>
</dbReference>
<gene>
    <name evidence="1" type="ORF">PIBRA_LOCUS5563</name>
</gene>
<comment type="caution">
    <text evidence="1">The sequence shown here is derived from an EMBL/GenBank/DDBJ whole genome shotgun (WGS) entry which is preliminary data.</text>
</comment>